<keyword evidence="2" id="KW-0238">DNA-binding</keyword>
<dbReference type="Pfam" id="PF03704">
    <property type="entry name" value="BTAD"/>
    <property type="match status" value="1"/>
</dbReference>
<dbReference type="RefSeq" id="WP_142458633.1">
    <property type="nucleotide sequence ID" value="NZ_FXTJ01000004.1"/>
</dbReference>
<gene>
    <name evidence="2" type="ORF">SAMN06273567_1046</name>
</gene>
<feature type="domain" description="Bacterial transcriptional activator" evidence="1">
    <location>
        <begin position="109"/>
        <end position="245"/>
    </location>
</feature>
<dbReference type="SUPFAM" id="SSF48452">
    <property type="entry name" value="TPR-like"/>
    <property type="match status" value="1"/>
</dbReference>
<dbReference type="InterPro" id="IPR005158">
    <property type="entry name" value="BTAD"/>
</dbReference>
<evidence type="ECO:0000313" key="3">
    <source>
        <dbReference type="Proteomes" id="UP000317484"/>
    </source>
</evidence>
<dbReference type="InterPro" id="IPR051677">
    <property type="entry name" value="AfsR-DnrI-RedD_regulator"/>
</dbReference>
<sequence length="267" mass="29708">MPAQPLSDHKALPERVPTGPVLHLLDGPHVCVDGSRREVPEGGKRLLVFVALRRRRVERRYAAGLLWPLGSDDRAAGNLRSALWRLRGADIDLMSVDKCSLRLREDVAVDVELARDWATGLISGTTPADELTITPSWFDALDLLPGWYDDWVIMERERLRQRMLHGLEALSRQLVREGRFAEAVEAAMVAVSVEPLRESAQRALVTAHLAEGNRVEGQRCFDAYREVLRRDLGAEPAPELTALVHPDSSGTRAPEVWRLRPAAVATG</sequence>
<keyword evidence="3" id="KW-1185">Reference proteome</keyword>
<accession>A0A521E003</accession>
<protein>
    <submittedName>
        <fullName evidence="2">DNA-binding transcriptional activator of the SARP family</fullName>
    </submittedName>
</protein>
<proteinExistence type="predicted"/>
<reference evidence="2 3" key="1">
    <citation type="submission" date="2017-05" db="EMBL/GenBank/DDBJ databases">
        <authorList>
            <person name="Varghese N."/>
            <person name="Submissions S."/>
        </authorList>
    </citation>
    <scope>NUCLEOTIDE SEQUENCE [LARGE SCALE GENOMIC DNA]</scope>
    <source>
        <strain evidence="2 3">DSM 46834</strain>
    </source>
</reference>
<dbReference type="InterPro" id="IPR011990">
    <property type="entry name" value="TPR-like_helical_dom_sf"/>
</dbReference>
<dbReference type="AlphaFoldDB" id="A0A521E003"/>
<organism evidence="2 3">
    <name type="scientific">Geodermatophilus aquaeductus</name>
    <dbReference type="NCBI Taxonomy" id="1564161"/>
    <lineage>
        <taxon>Bacteria</taxon>
        <taxon>Bacillati</taxon>
        <taxon>Actinomycetota</taxon>
        <taxon>Actinomycetes</taxon>
        <taxon>Geodermatophilales</taxon>
        <taxon>Geodermatophilaceae</taxon>
        <taxon>Geodermatophilus</taxon>
    </lineage>
</organism>
<evidence type="ECO:0000259" key="1">
    <source>
        <dbReference type="SMART" id="SM01043"/>
    </source>
</evidence>
<dbReference type="Proteomes" id="UP000317484">
    <property type="component" value="Unassembled WGS sequence"/>
</dbReference>
<name>A0A521E003_9ACTN</name>
<dbReference type="SMART" id="SM01043">
    <property type="entry name" value="BTAD"/>
    <property type="match status" value="1"/>
</dbReference>
<dbReference type="Gene3D" id="1.25.40.10">
    <property type="entry name" value="Tetratricopeptide repeat domain"/>
    <property type="match status" value="1"/>
</dbReference>
<dbReference type="PANTHER" id="PTHR35807">
    <property type="entry name" value="TRANSCRIPTIONAL REGULATOR REDD-RELATED"/>
    <property type="match status" value="1"/>
</dbReference>
<dbReference type="EMBL" id="FXTJ01000004">
    <property type="protein sequence ID" value="SMO76450.1"/>
    <property type="molecule type" value="Genomic_DNA"/>
</dbReference>
<evidence type="ECO:0000313" key="2">
    <source>
        <dbReference type="EMBL" id="SMO76450.1"/>
    </source>
</evidence>
<dbReference type="GO" id="GO:0003677">
    <property type="term" value="F:DNA binding"/>
    <property type="evidence" value="ECO:0007669"/>
    <property type="project" value="UniProtKB-KW"/>
</dbReference>